<dbReference type="RefSeq" id="WP_012044536.1">
    <property type="nucleotide sequence ID" value="NZ_JABFDP010000008.1"/>
</dbReference>
<dbReference type="Gene3D" id="3.40.1390.10">
    <property type="entry name" value="MurE/MurF, N-terminal domain"/>
    <property type="match status" value="1"/>
</dbReference>
<keyword evidence="10" id="KW-1185">Reference proteome</keyword>
<comment type="catalytic activity">
    <reaction evidence="7">
        <text>a UDP-3-O-[(3R)-3-hydroxyacyl]-alpha-D-glucosamine + a (3R)-hydroxyacyl-[ACP] = a UDP-2-N,3-O-bis[(3R)-3-hydroxyacyl]-alpha-D-glucosamine + holo-[ACP] + H(+)</text>
        <dbReference type="Rhea" id="RHEA:53836"/>
        <dbReference type="Rhea" id="RHEA-COMP:9685"/>
        <dbReference type="Rhea" id="RHEA-COMP:9945"/>
        <dbReference type="ChEBI" id="CHEBI:15378"/>
        <dbReference type="ChEBI" id="CHEBI:64479"/>
        <dbReference type="ChEBI" id="CHEBI:78827"/>
        <dbReference type="ChEBI" id="CHEBI:137740"/>
        <dbReference type="ChEBI" id="CHEBI:137748"/>
        <dbReference type="EC" id="2.3.1.191"/>
    </reaction>
</comment>
<evidence type="ECO:0000256" key="4">
    <source>
        <dbReference type="ARBA" id="ARBA00022737"/>
    </source>
</evidence>
<comment type="caution">
    <text evidence="9">The sequence shown here is derived from an EMBL/GenBank/DDBJ whole genome shotgun (WGS) entry which is preliminary data.</text>
</comment>
<feature type="domain" description="UDP-3-O-[3-hydroxymyristoyl] glucosamine N-acyltransferase non-repeat region" evidence="8">
    <location>
        <begin position="34"/>
        <end position="101"/>
    </location>
</feature>
<proteinExistence type="inferred from homology"/>
<keyword evidence="6 7" id="KW-0012">Acyltransferase</keyword>
<dbReference type="InterPro" id="IPR001451">
    <property type="entry name" value="Hexapep"/>
</dbReference>
<keyword evidence="5 7" id="KW-0443">Lipid metabolism</keyword>
<dbReference type="PANTHER" id="PTHR43378">
    <property type="entry name" value="UDP-3-O-ACYLGLUCOSAMINE N-ACYLTRANSFERASE"/>
    <property type="match status" value="1"/>
</dbReference>
<dbReference type="CDD" id="cd03352">
    <property type="entry name" value="LbH_LpxD"/>
    <property type="match status" value="1"/>
</dbReference>
<dbReference type="Pfam" id="PF00132">
    <property type="entry name" value="Hexapep"/>
    <property type="match status" value="2"/>
</dbReference>
<evidence type="ECO:0000259" key="8">
    <source>
        <dbReference type="Pfam" id="PF04613"/>
    </source>
</evidence>
<dbReference type="EC" id="2.3.1.191" evidence="7"/>
<evidence type="ECO:0000256" key="5">
    <source>
        <dbReference type="ARBA" id="ARBA00023098"/>
    </source>
</evidence>
<dbReference type="SUPFAM" id="SSF51161">
    <property type="entry name" value="Trimeric LpxA-like enzymes"/>
    <property type="match status" value="1"/>
</dbReference>
<accession>A0ABS5G4G1</accession>
<dbReference type="PANTHER" id="PTHR43378:SF2">
    <property type="entry name" value="UDP-3-O-ACYLGLUCOSAMINE N-ACYLTRANSFERASE 1, MITOCHONDRIAL-RELATED"/>
    <property type="match status" value="1"/>
</dbReference>
<gene>
    <name evidence="7 9" type="primary">lpxD</name>
    <name evidence="9" type="ORF">JQ619_09175</name>
</gene>
<evidence type="ECO:0000256" key="3">
    <source>
        <dbReference type="ARBA" id="ARBA00022679"/>
    </source>
</evidence>
<dbReference type="Proteomes" id="UP001314635">
    <property type="component" value="Unassembled WGS sequence"/>
</dbReference>
<comment type="pathway">
    <text evidence="7">Bacterial outer membrane biogenesis; LPS lipid A biosynthesis.</text>
</comment>
<comment type="function">
    <text evidence="7">Catalyzes the N-acylation of UDP-3-O-acylglucosamine using 3-hydroxyacyl-ACP as the acyl donor. Is involved in the biosynthesis of lipid A, a phosphorylated glycolipid that anchors the lipopolysaccharide to the outer membrane of the cell.</text>
</comment>
<dbReference type="Pfam" id="PF04613">
    <property type="entry name" value="LpxD"/>
    <property type="match status" value="1"/>
</dbReference>
<comment type="similarity">
    <text evidence="7">Belongs to the transferase hexapeptide repeat family. LpxD subfamily.</text>
</comment>
<keyword evidence="2 7" id="KW-0441">Lipid A biosynthesis</keyword>
<dbReference type="InterPro" id="IPR018357">
    <property type="entry name" value="Hexapep_transf_CS"/>
</dbReference>
<dbReference type="GO" id="GO:0103118">
    <property type="term" value="F:UDP-3-O-[(3R)-3-hydroxyacyl]-glucosamine N-acyltransferase activity"/>
    <property type="evidence" value="ECO:0007669"/>
    <property type="project" value="UniProtKB-EC"/>
</dbReference>
<dbReference type="InterPro" id="IPR020573">
    <property type="entry name" value="UDP_GlcNAc_AcTrfase_non-rep"/>
</dbReference>
<protein>
    <recommendedName>
        <fullName evidence="7">UDP-3-O-acylglucosamine N-acyltransferase</fullName>
        <ecNumber evidence="7">2.3.1.191</ecNumber>
    </recommendedName>
</protein>
<dbReference type="Gene3D" id="2.160.10.10">
    <property type="entry name" value="Hexapeptide repeat proteins"/>
    <property type="match status" value="1"/>
</dbReference>
<keyword evidence="4 7" id="KW-0677">Repeat</keyword>
<reference evidence="10" key="1">
    <citation type="journal article" date="2021" name="ISME J.">
        <title>Evolutionary origin and ecological implication of a unique nif island in free-living Bradyrhizobium lineages.</title>
        <authorList>
            <person name="Tao J."/>
        </authorList>
    </citation>
    <scope>NUCLEOTIDE SEQUENCE [LARGE SCALE GENOMIC DNA]</scope>
    <source>
        <strain evidence="10">SZCCT0094</strain>
    </source>
</reference>
<dbReference type="NCBIfam" id="NF002060">
    <property type="entry name" value="PRK00892.1"/>
    <property type="match status" value="1"/>
</dbReference>
<dbReference type="HAMAP" id="MF_00523">
    <property type="entry name" value="LpxD"/>
    <property type="match status" value="1"/>
</dbReference>
<keyword evidence="1 7" id="KW-0444">Lipid biosynthesis</keyword>
<evidence type="ECO:0000256" key="6">
    <source>
        <dbReference type="ARBA" id="ARBA00023315"/>
    </source>
</evidence>
<evidence type="ECO:0000256" key="2">
    <source>
        <dbReference type="ARBA" id="ARBA00022556"/>
    </source>
</evidence>
<evidence type="ECO:0000313" key="10">
    <source>
        <dbReference type="Proteomes" id="UP001314635"/>
    </source>
</evidence>
<dbReference type="NCBIfam" id="TIGR01853">
    <property type="entry name" value="lipid_A_lpxD"/>
    <property type="match status" value="1"/>
</dbReference>
<evidence type="ECO:0000313" key="9">
    <source>
        <dbReference type="EMBL" id="MBR1135939.1"/>
    </source>
</evidence>
<keyword evidence="3 7" id="KW-0808">Transferase</keyword>
<comment type="subunit">
    <text evidence="7">Homotrimer.</text>
</comment>
<evidence type="ECO:0000256" key="1">
    <source>
        <dbReference type="ARBA" id="ARBA00022516"/>
    </source>
</evidence>
<organism evidence="9 10">
    <name type="scientific">Bradyrhizobium denitrificans</name>
    <dbReference type="NCBI Taxonomy" id="2734912"/>
    <lineage>
        <taxon>Bacteria</taxon>
        <taxon>Pseudomonadati</taxon>
        <taxon>Pseudomonadota</taxon>
        <taxon>Alphaproteobacteria</taxon>
        <taxon>Hyphomicrobiales</taxon>
        <taxon>Nitrobacteraceae</taxon>
        <taxon>Bradyrhizobium</taxon>
    </lineage>
</organism>
<evidence type="ECO:0000256" key="7">
    <source>
        <dbReference type="HAMAP-Rule" id="MF_00523"/>
    </source>
</evidence>
<sequence length="355" mass="37132">MAQPSFFQSPPPTTLAAIAAAANATLVDASRGEQVITGLAALDEAGPMHLAFFDNLKYADQLAMTKAGACLVSPRFEARVPSHVAVVRANQPFRAFVQLARTMHADALRPQSWFGCDGISSQAIIDPSARLEDGVVVEPLAVIGAHVEIGAGTIVGAGAVIGPHVKIGRDCNVGARTVIQCALIGNDVLIHPACAIGQDGYGFIFFGPGGHVKVPQTGRVIIQNHVEIGAGTTIDRGSLRDTVIGEGTKIDNQVQIGHNVTIGRHCLLAAQIGLAGSLTIGDNVALGAKVGINNHLTIGDGAQVTAMSGVKDDIPPNGRWGGFFAKPTKQWFREIVAVERLVRDQTATNKDEGQE</sequence>
<name>A0ABS5G4G1_9BRAD</name>
<dbReference type="EMBL" id="JAFCLK010000007">
    <property type="protein sequence ID" value="MBR1135939.1"/>
    <property type="molecule type" value="Genomic_DNA"/>
</dbReference>
<dbReference type="PROSITE" id="PS00101">
    <property type="entry name" value="HEXAPEP_TRANSFERASES"/>
    <property type="match status" value="1"/>
</dbReference>
<dbReference type="InterPro" id="IPR007691">
    <property type="entry name" value="LpxD"/>
</dbReference>
<dbReference type="InterPro" id="IPR011004">
    <property type="entry name" value="Trimer_LpxA-like_sf"/>
</dbReference>
<feature type="active site" description="Proton acceptor" evidence="7">
    <location>
        <position position="258"/>
    </location>
</feature>